<dbReference type="Proteomes" id="UP000283872">
    <property type="component" value="Unassembled WGS sequence"/>
</dbReference>
<evidence type="ECO:0000259" key="4">
    <source>
        <dbReference type="Pfam" id="PF14905"/>
    </source>
</evidence>
<dbReference type="Gene3D" id="2.40.170.20">
    <property type="entry name" value="TonB-dependent receptor, beta-barrel domain"/>
    <property type="match status" value="1"/>
</dbReference>
<evidence type="ECO:0000256" key="3">
    <source>
        <dbReference type="ARBA" id="ARBA00023237"/>
    </source>
</evidence>
<dbReference type="SUPFAM" id="SSF49464">
    <property type="entry name" value="Carboxypeptidase regulatory domain-like"/>
    <property type="match status" value="1"/>
</dbReference>
<dbReference type="SUPFAM" id="SSF56935">
    <property type="entry name" value="Porins"/>
    <property type="match status" value="1"/>
</dbReference>
<evidence type="ECO:0000256" key="2">
    <source>
        <dbReference type="ARBA" id="ARBA00023136"/>
    </source>
</evidence>
<evidence type="ECO:0000256" key="1">
    <source>
        <dbReference type="ARBA" id="ARBA00004442"/>
    </source>
</evidence>
<sequence>MKKQEYIKLMACWFVLLMLQFQPIHAQRISHNFRNTSMSEALTTLAKSTRDYRINFMYNELEDFTVTTHIVKRTAPEAIEQIIGFYPMKMTIDGKNIFVECTQKTPTKMIGRVVDVQHHPVDFANVSLLNVQDSSFITGGVTNENGQFVIPCEIRKAIVKVSCVGYQTQTRTFDTGKIGSITLKEATMHLQKVVVKSSRPVVAIKGNALVTTVANSQLEHAGTANDVLRQIPMVTGRDGNFEVFGKGTPLIYINGRAVQDKNELSQLNSQDIKNVEVITNPGAKYDASVKSVIRIRTKLPQGEGFGGTLRAQNGFRHYFSSMEQANLKYRTGGLELFTNLNYYGGKFYSLENMKMETQGSTSWLQNIKSFNHMRNNEFFGKFGFSWMINEHHSIGAYYMNGAALQKPNSDYSSTSYADGELDEEVSAVKRGRKHTVPKHHANIYYNGEVGKLGIDFNLDYMWRKKRETSDQEETNGNQQQKMVASTSIGHSRMFAEKLVLSYPLWKGQIEVGNEYIASQMLNNFHINMATIGNSNTKSDEKNMAGFFSIGQQLGKIAVEAGLRYEHVTFKYTENGQLKEDQSKTYNNVFPSLSISTEIGKTQWALSYTSKTQRPSYEDLDGTVTYVNRLLLGSGNPYLSPVKIHSVELMGAWKQFFAKVSYDYKKDAIINISKPYGENGEMKYLTLENAPKIQELQAFVGALFQVGIWQPKVNAGIIKQWFSGEYLGEHKSFGNPLGIVQFQNAIHLPGDIWMNIDMEWNSRGNKENMQLSSSSSLNAKLYKAFCKNRFSVTLEGNDIFNKSNRDILFYNKDVTLWQSNTSDSRSLLLTFQYNFNTSRSRYKGQGAGNEELNRFK</sequence>
<evidence type="ECO:0000313" key="6">
    <source>
        <dbReference type="Proteomes" id="UP000283872"/>
    </source>
</evidence>
<reference evidence="5 6" key="1">
    <citation type="submission" date="2018-08" db="EMBL/GenBank/DDBJ databases">
        <title>A genome reference for cultivated species of the human gut microbiota.</title>
        <authorList>
            <person name="Zou Y."/>
            <person name="Xue W."/>
            <person name="Luo G."/>
        </authorList>
    </citation>
    <scope>NUCLEOTIDE SEQUENCE [LARGE SCALE GENOMIC DNA]</scope>
    <source>
        <strain evidence="5 6">AF24-12</strain>
    </source>
</reference>
<keyword evidence="3" id="KW-0998">Cell outer membrane</keyword>
<dbReference type="InterPro" id="IPR041700">
    <property type="entry name" value="OMP_b-brl_3"/>
</dbReference>
<gene>
    <name evidence="5" type="ORF">DWY11_00825</name>
</gene>
<evidence type="ECO:0000313" key="5">
    <source>
        <dbReference type="EMBL" id="RGS19793.1"/>
    </source>
</evidence>
<proteinExistence type="predicted"/>
<organism evidence="5 6">
    <name type="scientific">Segatella copri</name>
    <dbReference type="NCBI Taxonomy" id="165179"/>
    <lineage>
        <taxon>Bacteria</taxon>
        <taxon>Pseudomonadati</taxon>
        <taxon>Bacteroidota</taxon>
        <taxon>Bacteroidia</taxon>
        <taxon>Bacteroidales</taxon>
        <taxon>Prevotellaceae</taxon>
        <taxon>Segatella</taxon>
    </lineage>
</organism>
<dbReference type="AlphaFoldDB" id="A0A3E5EAX2"/>
<accession>A0A3E5EAX2</accession>
<dbReference type="Pfam" id="PF14905">
    <property type="entry name" value="OMP_b-brl_3"/>
    <property type="match status" value="1"/>
</dbReference>
<dbReference type="Pfam" id="PF13715">
    <property type="entry name" value="CarbopepD_reg_2"/>
    <property type="match status" value="1"/>
</dbReference>
<feature type="domain" description="Outer membrane protein beta-barrel" evidence="4">
    <location>
        <begin position="451"/>
        <end position="832"/>
    </location>
</feature>
<dbReference type="GO" id="GO:0009279">
    <property type="term" value="C:cell outer membrane"/>
    <property type="evidence" value="ECO:0007669"/>
    <property type="project" value="UniProtKB-SubCell"/>
</dbReference>
<comment type="subcellular location">
    <subcellularLocation>
        <location evidence="1">Cell outer membrane</location>
    </subcellularLocation>
</comment>
<dbReference type="InterPro" id="IPR008969">
    <property type="entry name" value="CarboxyPept-like_regulatory"/>
</dbReference>
<comment type="caution">
    <text evidence="5">The sequence shown here is derived from an EMBL/GenBank/DDBJ whole genome shotgun (WGS) entry which is preliminary data.</text>
</comment>
<name>A0A3E5EAX2_9BACT</name>
<keyword evidence="5" id="KW-0675">Receptor</keyword>
<dbReference type="Gene3D" id="2.170.130.10">
    <property type="entry name" value="TonB-dependent receptor, plug domain"/>
    <property type="match status" value="1"/>
</dbReference>
<keyword evidence="2" id="KW-0472">Membrane</keyword>
<dbReference type="InterPro" id="IPR037066">
    <property type="entry name" value="Plug_dom_sf"/>
</dbReference>
<dbReference type="RefSeq" id="WP_117586227.1">
    <property type="nucleotide sequence ID" value="NZ_QRVA01000001.1"/>
</dbReference>
<dbReference type="EMBL" id="QRVA01000001">
    <property type="protein sequence ID" value="RGS19793.1"/>
    <property type="molecule type" value="Genomic_DNA"/>
</dbReference>
<dbReference type="InterPro" id="IPR036942">
    <property type="entry name" value="Beta-barrel_TonB_sf"/>
</dbReference>
<protein>
    <submittedName>
        <fullName evidence="5">TonB-dependent receptor</fullName>
    </submittedName>
</protein>